<comment type="subcellular location">
    <subcellularLocation>
        <location evidence="1">Membrane</location>
        <topology evidence="1">Multi-pass membrane protein</topology>
    </subcellularLocation>
</comment>
<evidence type="ECO:0000256" key="6">
    <source>
        <dbReference type="SAM" id="Phobius"/>
    </source>
</evidence>
<feature type="transmembrane region" description="Helical" evidence="6">
    <location>
        <begin position="65"/>
        <end position="82"/>
    </location>
</feature>
<dbReference type="Pfam" id="PF03649">
    <property type="entry name" value="UPF0014"/>
    <property type="match status" value="1"/>
</dbReference>
<feature type="transmembrane region" description="Helical" evidence="6">
    <location>
        <begin position="223"/>
        <end position="247"/>
    </location>
</feature>
<gene>
    <name evidence="7" type="primary">fetB</name>
    <name evidence="7" type="ORF">E5986_10670</name>
</gene>
<dbReference type="RefSeq" id="WP_136435823.1">
    <property type="nucleotide sequence ID" value="NZ_JAAWMV010000012.1"/>
</dbReference>
<proteinExistence type="inferred from homology"/>
<keyword evidence="4 6" id="KW-1133">Transmembrane helix</keyword>
<keyword evidence="5 6" id="KW-0472">Membrane</keyword>
<evidence type="ECO:0000313" key="7">
    <source>
        <dbReference type="EMBL" id="THG35961.1"/>
    </source>
</evidence>
<dbReference type="InterPro" id="IPR005226">
    <property type="entry name" value="UPF0014_fam"/>
</dbReference>
<evidence type="ECO:0000313" key="8">
    <source>
        <dbReference type="Proteomes" id="UP000308978"/>
    </source>
</evidence>
<dbReference type="AlphaFoldDB" id="A0A4S4FZZ8"/>
<evidence type="ECO:0000256" key="4">
    <source>
        <dbReference type="ARBA" id="ARBA00022989"/>
    </source>
</evidence>
<feature type="transmembrane region" description="Helical" evidence="6">
    <location>
        <begin position="126"/>
        <end position="148"/>
    </location>
</feature>
<evidence type="ECO:0000256" key="1">
    <source>
        <dbReference type="ARBA" id="ARBA00004141"/>
    </source>
</evidence>
<sequence length="273" mass="28814">MTGGVVNIGYGELVGASLLMLVAGIVSWRLRLGQTRRIAVSTVRAFVQLLAMGLLLVYLFRYQTWWLVGLVLVGMCIAAAQIATGRTKNVMGGLWADTFASITVSSLVISFIVVEGVIHADPWYNAMQLVPITGMMLGNTLSASAVATDRLLSSMDSRASEIYTMVALGATPREAAFPSIKAAVGAGMTPTLAQLSAAGIVQIPGMMSGQILAGADPIIAAKYQIVVLLMVSAATTLSIVVMCFLAYKKRFAAEGYFLDPALRDDIGSRGSGR</sequence>
<feature type="transmembrane region" description="Helical" evidence="6">
    <location>
        <begin position="94"/>
        <end position="114"/>
    </location>
</feature>
<reference evidence="7 8" key="1">
    <citation type="submission" date="2019-04" db="EMBL/GenBank/DDBJ databases">
        <title>Microbes associate with the intestines of laboratory mice.</title>
        <authorList>
            <person name="Navarre W."/>
            <person name="Wong E."/>
            <person name="Huang K.C."/>
            <person name="Tropini C."/>
            <person name="Ng K."/>
            <person name="Yu B."/>
        </authorList>
    </citation>
    <scope>NUCLEOTIDE SEQUENCE [LARGE SCALE GENOMIC DNA]</scope>
    <source>
        <strain evidence="7 8">NM80_B27</strain>
    </source>
</reference>
<evidence type="ECO:0000256" key="3">
    <source>
        <dbReference type="ARBA" id="ARBA00022692"/>
    </source>
</evidence>
<feature type="transmembrane region" description="Helical" evidence="6">
    <location>
        <begin position="182"/>
        <end position="203"/>
    </location>
</feature>
<comment type="caution">
    <text evidence="7">The sequence shown here is derived from an EMBL/GenBank/DDBJ whole genome shotgun (WGS) entry which is preliminary data.</text>
</comment>
<dbReference type="EMBL" id="SSTJ01000019">
    <property type="protein sequence ID" value="THG35961.1"/>
    <property type="molecule type" value="Genomic_DNA"/>
</dbReference>
<dbReference type="Proteomes" id="UP000308978">
    <property type="component" value="Unassembled WGS sequence"/>
</dbReference>
<dbReference type="PANTHER" id="PTHR30028">
    <property type="entry name" value="UPF0014 INNER MEMBRANE PROTEIN YBBM-RELATED"/>
    <property type="match status" value="1"/>
</dbReference>
<evidence type="ECO:0000256" key="5">
    <source>
        <dbReference type="ARBA" id="ARBA00023136"/>
    </source>
</evidence>
<accession>A0A4S4FZZ8</accession>
<protein>
    <submittedName>
        <fullName evidence="7">Iron export ABC transporter permease subunit FetB</fullName>
    </submittedName>
</protein>
<keyword evidence="3 6" id="KW-0812">Transmembrane</keyword>
<evidence type="ECO:0000256" key="2">
    <source>
        <dbReference type="ARBA" id="ARBA00005268"/>
    </source>
</evidence>
<organism evidence="7 8">
    <name type="scientific">Adlercreutzia caecimuris</name>
    <dbReference type="NCBI Taxonomy" id="671266"/>
    <lineage>
        <taxon>Bacteria</taxon>
        <taxon>Bacillati</taxon>
        <taxon>Actinomycetota</taxon>
        <taxon>Coriobacteriia</taxon>
        <taxon>Eggerthellales</taxon>
        <taxon>Eggerthellaceae</taxon>
        <taxon>Adlercreutzia</taxon>
    </lineage>
</organism>
<dbReference type="PANTHER" id="PTHR30028:SF0">
    <property type="entry name" value="PROTEIN ALUMINUM SENSITIVE 3"/>
    <property type="match status" value="1"/>
</dbReference>
<dbReference type="GO" id="GO:0005886">
    <property type="term" value="C:plasma membrane"/>
    <property type="evidence" value="ECO:0007669"/>
    <property type="project" value="TreeGrafter"/>
</dbReference>
<feature type="transmembrane region" description="Helical" evidence="6">
    <location>
        <begin position="6"/>
        <end position="26"/>
    </location>
</feature>
<feature type="transmembrane region" description="Helical" evidence="6">
    <location>
        <begin position="38"/>
        <end position="59"/>
    </location>
</feature>
<name>A0A4S4FZZ8_9ACTN</name>
<comment type="similarity">
    <text evidence="2">Belongs to the UPF0014 family.</text>
</comment>